<feature type="compositionally biased region" description="Basic and acidic residues" evidence="1">
    <location>
        <begin position="24"/>
        <end position="33"/>
    </location>
</feature>
<dbReference type="Proteomes" id="UP000226431">
    <property type="component" value="Unassembled WGS sequence"/>
</dbReference>
<feature type="region of interest" description="Disordered" evidence="1">
    <location>
        <begin position="69"/>
        <end position="113"/>
    </location>
</feature>
<comment type="caution">
    <text evidence="2">The sequence shown here is derived from an EMBL/GenBank/DDBJ whole genome shotgun (WGS) entry which is preliminary data.</text>
</comment>
<dbReference type="EMBL" id="NJES01000073">
    <property type="protein sequence ID" value="PHH78609.1"/>
    <property type="molecule type" value="Genomic_DNA"/>
</dbReference>
<proteinExistence type="predicted"/>
<name>A0A2C5XSD8_9HYPO</name>
<feature type="compositionally biased region" description="Polar residues" evidence="1">
    <location>
        <begin position="82"/>
        <end position="93"/>
    </location>
</feature>
<feature type="region of interest" description="Disordered" evidence="1">
    <location>
        <begin position="1"/>
        <end position="45"/>
    </location>
</feature>
<feature type="compositionally biased region" description="Low complexity" evidence="1">
    <location>
        <begin position="35"/>
        <end position="45"/>
    </location>
</feature>
<evidence type="ECO:0000313" key="2">
    <source>
        <dbReference type="EMBL" id="PHH78609.1"/>
    </source>
</evidence>
<protein>
    <submittedName>
        <fullName evidence="2">Uncharacterized protein</fullName>
    </submittedName>
</protein>
<sequence>MKRLALIPSPPDSGHSQPTTKFDLPIHPHDSHRVAAGPFASDSPADAASLPSSALALIRPGSTEKFVARPVARRGTLGPASRASTNSPSTSETGRCKPFHRPNIYRQRAHEPSSRITREIKAQLLIAAFSINGIRSSPILPTLDASIAPITIEGHIRNQSPFYPQPFFIRNHGDRLTGKCGFGLIF</sequence>
<accession>A0A2C5XSD8</accession>
<evidence type="ECO:0000313" key="3">
    <source>
        <dbReference type="Proteomes" id="UP000226431"/>
    </source>
</evidence>
<keyword evidence="3" id="KW-1185">Reference proteome</keyword>
<gene>
    <name evidence="2" type="ORF">CDD80_6580</name>
</gene>
<reference evidence="2 3" key="1">
    <citation type="submission" date="2017-06" db="EMBL/GenBank/DDBJ databases">
        <title>Ant-infecting Ophiocordyceps genomes reveal a high diversity of potential behavioral manipulation genes and a possible major role for enterotoxins.</title>
        <authorList>
            <person name="De Bekker C."/>
            <person name="Evans H.C."/>
            <person name="Brachmann A."/>
            <person name="Hughes D.P."/>
        </authorList>
    </citation>
    <scope>NUCLEOTIDE SEQUENCE [LARGE SCALE GENOMIC DNA]</scope>
    <source>
        <strain evidence="2 3">Map16</strain>
    </source>
</reference>
<organism evidence="2 3">
    <name type="scientific">Ophiocordyceps camponoti-rufipedis</name>
    <dbReference type="NCBI Taxonomy" id="2004952"/>
    <lineage>
        <taxon>Eukaryota</taxon>
        <taxon>Fungi</taxon>
        <taxon>Dikarya</taxon>
        <taxon>Ascomycota</taxon>
        <taxon>Pezizomycotina</taxon>
        <taxon>Sordariomycetes</taxon>
        <taxon>Hypocreomycetidae</taxon>
        <taxon>Hypocreales</taxon>
        <taxon>Ophiocordycipitaceae</taxon>
        <taxon>Ophiocordyceps</taxon>
    </lineage>
</organism>
<dbReference type="AlphaFoldDB" id="A0A2C5XSD8"/>
<evidence type="ECO:0000256" key="1">
    <source>
        <dbReference type="SAM" id="MobiDB-lite"/>
    </source>
</evidence>